<sequence>MVAKGSRSTPPAVTPPPIGDLAISVDEEPVASNKLAVPVAKKGGWMKQAKTKASGTLRRTLFGRSTKRKTKDAEYEIKEEEEEEEYTDNYDTVKSLPATGHYGKSRVGNTSHTKLQDLAEDLKARTNRASDLPPKPPVIIFRVPRRHVNSMSSLRLSPGANGVVKAPLSDPVFDFYTWHTSADDNHDAVYSLFMKAHKCYDLIPTSTKLVVFDTHLPVRKAFYALVYNGVRAAPLWDSDKQQFTGMLTITDFIKILCKHYDQGDNAERMRALEDQQISHWRDQFEKDGSLRPFVSIDPSESLHRAVEILCESKVHRLPVLDRKTGNIMYILTHKRIMKFLSLYMRDLPRPQFMNCTPRELGIGAWGEILCCHIDTPIHDALELFLKNRVSALPLVDKDGRVVDIYAKFDVISLAAENSYDKLDCTVQEALQHRSEWFEGVQTCLETDSLFQVLEAIVKAEVHRFIITDSEKKVVGVVSLSDILKYLVLDPCQEPPSITAPAGAPSRTASGTSTGGSSDSPPCSIPEGVEVEDDEDEAPGPSTHRH</sequence>
<dbReference type="SUPFAM" id="SSF54631">
    <property type="entry name" value="CBS-domain pair"/>
    <property type="match status" value="2"/>
</dbReference>
<feature type="region of interest" description="Disordered" evidence="6">
    <location>
        <begin position="1"/>
        <end position="20"/>
    </location>
</feature>
<organism evidence="8 9">
    <name type="scientific">Caenorhabditis bovis</name>
    <dbReference type="NCBI Taxonomy" id="2654633"/>
    <lineage>
        <taxon>Eukaryota</taxon>
        <taxon>Metazoa</taxon>
        <taxon>Ecdysozoa</taxon>
        <taxon>Nematoda</taxon>
        <taxon>Chromadorea</taxon>
        <taxon>Rhabditida</taxon>
        <taxon>Rhabditina</taxon>
        <taxon>Rhabditomorpha</taxon>
        <taxon>Rhabditoidea</taxon>
        <taxon>Rhabditidae</taxon>
        <taxon>Peloderinae</taxon>
        <taxon>Caenorhabditis</taxon>
    </lineage>
</organism>
<dbReference type="OrthoDB" id="449052at2759"/>
<dbReference type="InterPro" id="IPR000644">
    <property type="entry name" value="CBS_dom"/>
</dbReference>
<gene>
    <name evidence="8" type="ORF">CBOVIS_LOCUS4589</name>
</gene>
<dbReference type="SMART" id="SM00116">
    <property type="entry name" value="CBS"/>
    <property type="match status" value="4"/>
</dbReference>
<comment type="similarity">
    <text evidence="1">Belongs to the 5'-AMP-activated protein kinase gamma subunit family.</text>
</comment>
<dbReference type="PANTHER" id="PTHR13780:SF35">
    <property type="entry name" value="LD22662P"/>
    <property type="match status" value="1"/>
</dbReference>
<comment type="subunit">
    <text evidence="4">AMPK is a heterotrimer of an alpha catalytic subunit (PRKAA1 or PRKAA2), a beta (PRKAB1 or PRKAB2) and a gamma non-catalytic subunits (PRKAG1, PRKAG2 or PRKAG3). Interacts with FNIP1 and FNIP2.</text>
</comment>
<evidence type="ECO:0000256" key="2">
    <source>
        <dbReference type="ARBA" id="ARBA00022737"/>
    </source>
</evidence>
<dbReference type="GO" id="GO:0031588">
    <property type="term" value="C:nucleotide-activated protein kinase complex"/>
    <property type="evidence" value="ECO:0007669"/>
    <property type="project" value="TreeGrafter"/>
</dbReference>
<dbReference type="GO" id="GO:0005634">
    <property type="term" value="C:nucleus"/>
    <property type="evidence" value="ECO:0007669"/>
    <property type="project" value="TreeGrafter"/>
</dbReference>
<feature type="domain" description="CBS" evidence="7">
    <location>
        <begin position="433"/>
        <end position="496"/>
    </location>
</feature>
<dbReference type="PROSITE" id="PS51371">
    <property type="entry name" value="CBS"/>
    <property type="match status" value="4"/>
</dbReference>
<proteinExistence type="inferred from homology"/>
<name>A0A8S1EV94_9PELO</name>
<dbReference type="PANTHER" id="PTHR13780">
    <property type="entry name" value="AMP-ACTIVATED PROTEIN KINASE, GAMMA REGULATORY SUBUNIT"/>
    <property type="match status" value="1"/>
</dbReference>
<evidence type="ECO:0000256" key="3">
    <source>
        <dbReference type="ARBA" id="ARBA00023122"/>
    </source>
</evidence>
<dbReference type="GO" id="GO:0019901">
    <property type="term" value="F:protein kinase binding"/>
    <property type="evidence" value="ECO:0007669"/>
    <property type="project" value="TreeGrafter"/>
</dbReference>
<evidence type="ECO:0000259" key="7">
    <source>
        <dbReference type="PROSITE" id="PS51371"/>
    </source>
</evidence>
<comment type="caution">
    <text evidence="8">The sequence shown here is derived from an EMBL/GenBank/DDBJ whole genome shotgun (WGS) entry which is preliminary data.</text>
</comment>
<feature type="domain" description="CBS" evidence="7">
    <location>
        <begin position="205"/>
        <end position="267"/>
    </location>
</feature>
<dbReference type="Pfam" id="PF00571">
    <property type="entry name" value="CBS"/>
    <property type="match status" value="4"/>
</dbReference>
<dbReference type="Gene3D" id="3.10.580.10">
    <property type="entry name" value="CBS-domain"/>
    <property type="match status" value="2"/>
</dbReference>
<evidence type="ECO:0000313" key="8">
    <source>
        <dbReference type="EMBL" id="CAB3401907.1"/>
    </source>
</evidence>
<keyword evidence="2" id="KW-0677">Repeat</keyword>
<dbReference type="InterPro" id="IPR046342">
    <property type="entry name" value="CBS_dom_sf"/>
</dbReference>
<evidence type="ECO:0000256" key="1">
    <source>
        <dbReference type="ARBA" id="ARBA00006750"/>
    </source>
</evidence>
<feature type="region of interest" description="Disordered" evidence="6">
    <location>
        <begin position="496"/>
        <end position="545"/>
    </location>
</feature>
<dbReference type="Proteomes" id="UP000494206">
    <property type="component" value="Unassembled WGS sequence"/>
</dbReference>
<protein>
    <recommendedName>
        <fullName evidence="7">CBS domain-containing protein</fullName>
    </recommendedName>
</protein>
<dbReference type="CDD" id="cd04641">
    <property type="entry name" value="CBS_euAMPK_gamma-like_repeat2"/>
    <property type="match status" value="1"/>
</dbReference>
<dbReference type="GO" id="GO:0016208">
    <property type="term" value="F:AMP binding"/>
    <property type="evidence" value="ECO:0007669"/>
    <property type="project" value="TreeGrafter"/>
</dbReference>
<dbReference type="GO" id="GO:0019887">
    <property type="term" value="F:protein kinase regulator activity"/>
    <property type="evidence" value="ECO:0007669"/>
    <property type="project" value="TreeGrafter"/>
</dbReference>
<dbReference type="AlphaFoldDB" id="A0A8S1EV94"/>
<dbReference type="CDD" id="cd04618">
    <property type="entry name" value="CBS_euAMPK_gamma-like_repeat1"/>
    <property type="match status" value="1"/>
</dbReference>
<evidence type="ECO:0000313" key="9">
    <source>
        <dbReference type="Proteomes" id="UP000494206"/>
    </source>
</evidence>
<evidence type="ECO:0000256" key="6">
    <source>
        <dbReference type="SAM" id="MobiDB-lite"/>
    </source>
</evidence>
<feature type="compositionally biased region" description="Low complexity" evidence="6">
    <location>
        <begin position="501"/>
        <end position="527"/>
    </location>
</feature>
<evidence type="ECO:0000256" key="4">
    <source>
        <dbReference type="ARBA" id="ARBA00025878"/>
    </source>
</evidence>
<keyword evidence="3 5" id="KW-0129">CBS domain</keyword>
<accession>A0A8S1EV94</accession>
<evidence type="ECO:0000256" key="5">
    <source>
        <dbReference type="PROSITE-ProRule" id="PRU00703"/>
    </source>
</evidence>
<feature type="domain" description="CBS" evidence="7">
    <location>
        <begin position="364"/>
        <end position="421"/>
    </location>
</feature>
<keyword evidence="9" id="KW-1185">Reference proteome</keyword>
<reference evidence="8 9" key="1">
    <citation type="submission" date="2020-04" db="EMBL/GenBank/DDBJ databases">
        <authorList>
            <person name="Laetsch R D."/>
            <person name="Stevens L."/>
            <person name="Kumar S."/>
            <person name="Blaxter L. M."/>
        </authorList>
    </citation>
    <scope>NUCLEOTIDE SEQUENCE [LARGE SCALE GENOMIC DNA]</scope>
</reference>
<feature type="compositionally biased region" description="Polar residues" evidence="6">
    <location>
        <begin position="1"/>
        <end position="11"/>
    </location>
</feature>
<feature type="domain" description="CBS" evidence="7">
    <location>
        <begin position="289"/>
        <end position="347"/>
    </location>
</feature>
<dbReference type="EMBL" id="CADEPM010000003">
    <property type="protein sequence ID" value="CAB3401907.1"/>
    <property type="molecule type" value="Genomic_DNA"/>
</dbReference>
<dbReference type="GO" id="GO:0005737">
    <property type="term" value="C:cytoplasm"/>
    <property type="evidence" value="ECO:0007669"/>
    <property type="project" value="TreeGrafter"/>
</dbReference>
<feature type="compositionally biased region" description="Acidic residues" evidence="6">
    <location>
        <begin position="528"/>
        <end position="537"/>
    </location>
</feature>
<dbReference type="InterPro" id="IPR050511">
    <property type="entry name" value="AMPK_gamma/SDS23_families"/>
</dbReference>